<name>A0ACC1BIH7_9ROSI</name>
<evidence type="ECO:0000313" key="2">
    <source>
        <dbReference type="Proteomes" id="UP001164250"/>
    </source>
</evidence>
<organism evidence="1 2">
    <name type="scientific">Pistacia atlantica</name>
    <dbReference type="NCBI Taxonomy" id="434234"/>
    <lineage>
        <taxon>Eukaryota</taxon>
        <taxon>Viridiplantae</taxon>
        <taxon>Streptophyta</taxon>
        <taxon>Embryophyta</taxon>
        <taxon>Tracheophyta</taxon>
        <taxon>Spermatophyta</taxon>
        <taxon>Magnoliopsida</taxon>
        <taxon>eudicotyledons</taxon>
        <taxon>Gunneridae</taxon>
        <taxon>Pentapetalae</taxon>
        <taxon>rosids</taxon>
        <taxon>malvids</taxon>
        <taxon>Sapindales</taxon>
        <taxon>Anacardiaceae</taxon>
        <taxon>Pistacia</taxon>
    </lineage>
</organism>
<comment type="caution">
    <text evidence="1">The sequence shown here is derived from an EMBL/GenBank/DDBJ whole genome shotgun (WGS) entry which is preliminary data.</text>
</comment>
<proteinExistence type="predicted"/>
<accession>A0ACC1BIH7</accession>
<sequence length="465" mass="52104">MFLGTSRKLKTEMSRPHILALPFPAQGHVIPLMELSLCLTKHGFRVTFVNTDHTHNRLINALPENSIGDGIRLLSIPDGLEPGEDRNDIGKLCAAMPKVMPGKLEELIEEINRVEEDKLVCVIADANIGFALEVAEKMKIKKAAFWPAAVATLAFFYNIPKMIDDGIIDSNGTPFKKQMIQFAPNTPEIDSTNFIWTNIGGGLAQKILFDYTNKNREAVKVADTFIGNSTYDFEPEAFNLVPNMLPIGPLLASNRQGNSTGHFWQEDSACLEWLDQQQPNSVIYVAFGSFTVIDKIQFQELALGLELTNKPFLWVVRPDITDGANEAFPDGFEERVANRGKMVGWAPQQKVLSHPSIACFFSHCGWNSTMEGLSNGLPFLCWPYFADQFIDESYICDVWKVGLRFKRDESGIITREEIKSKIDQVVGDEKFKGRALALKETAIETVKEGGQSNKCFNKFIEWIKA</sequence>
<evidence type="ECO:0000313" key="1">
    <source>
        <dbReference type="EMBL" id="KAJ0098804.1"/>
    </source>
</evidence>
<protein>
    <submittedName>
        <fullName evidence="1">Uncharacterized protein</fullName>
    </submittedName>
</protein>
<dbReference type="Proteomes" id="UP001164250">
    <property type="component" value="Chromosome 4"/>
</dbReference>
<gene>
    <name evidence="1" type="ORF">Patl1_21696</name>
</gene>
<reference evidence="2" key="1">
    <citation type="journal article" date="2023" name="G3 (Bethesda)">
        <title>Genome assembly and association tests identify interacting loci associated with vigor, precocity, and sex in interspecific pistachio rootstocks.</title>
        <authorList>
            <person name="Palmer W."/>
            <person name="Jacygrad E."/>
            <person name="Sagayaradj S."/>
            <person name="Cavanaugh K."/>
            <person name="Han R."/>
            <person name="Bertier L."/>
            <person name="Beede B."/>
            <person name="Kafkas S."/>
            <person name="Golino D."/>
            <person name="Preece J."/>
            <person name="Michelmore R."/>
        </authorList>
    </citation>
    <scope>NUCLEOTIDE SEQUENCE [LARGE SCALE GENOMIC DNA]</scope>
</reference>
<keyword evidence="2" id="KW-1185">Reference proteome</keyword>
<dbReference type="EMBL" id="CM047900">
    <property type="protein sequence ID" value="KAJ0098804.1"/>
    <property type="molecule type" value="Genomic_DNA"/>
</dbReference>